<dbReference type="GO" id="GO:0020037">
    <property type="term" value="F:heme binding"/>
    <property type="evidence" value="ECO:0007669"/>
    <property type="project" value="UniProtKB-UniRule"/>
</dbReference>
<dbReference type="InterPro" id="IPR018506">
    <property type="entry name" value="Cyt_B5_heme-BS"/>
</dbReference>
<dbReference type="PROSITE" id="PS00191">
    <property type="entry name" value="CYTOCHROME_B5_1"/>
    <property type="match status" value="1"/>
</dbReference>
<feature type="transmembrane region" description="Helical" evidence="8">
    <location>
        <begin position="116"/>
        <end position="134"/>
    </location>
</feature>
<keyword evidence="6 8" id="KW-0472">Membrane</keyword>
<comment type="similarity">
    <text evidence="7 8">Belongs to the cytochrome b5 family.</text>
</comment>
<proteinExistence type="inferred from homology"/>
<comment type="caution">
    <text evidence="10">The sequence shown here is derived from an EMBL/GenBank/DDBJ whole genome shotgun (WGS) entry which is preliminary data.</text>
</comment>
<dbReference type="InterPro" id="IPR001199">
    <property type="entry name" value="Cyt_B5-like_heme/steroid-bd"/>
</dbReference>
<dbReference type="AlphaFoldDB" id="A0A8S1F8A1"/>
<organism evidence="10 11">
    <name type="scientific">Caenorhabditis bovis</name>
    <dbReference type="NCBI Taxonomy" id="2654633"/>
    <lineage>
        <taxon>Eukaryota</taxon>
        <taxon>Metazoa</taxon>
        <taxon>Ecdysozoa</taxon>
        <taxon>Nematoda</taxon>
        <taxon>Chromadorea</taxon>
        <taxon>Rhabditida</taxon>
        <taxon>Rhabditina</taxon>
        <taxon>Rhabditomorpha</taxon>
        <taxon>Rhabditoidea</taxon>
        <taxon>Rhabditidae</taxon>
        <taxon>Peloderinae</taxon>
        <taxon>Caenorhabditis</taxon>
    </lineage>
</organism>
<protein>
    <recommendedName>
        <fullName evidence="9">Cytochrome b5 heme-binding domain-containing protein</fullName>
    </recommendedName>
</protein>
<dbReference type="InterPro" id="IPR036400">
    <property type="entry name" value="Cyt_B5-like_heme/steroid_sf"/>
</dbReference>
<sequence length="142" mass="15949">MTEELREIKIEEVQKNNNENDEKTCWIIMNGKVYDVTQFIDEHPGGGESILEYAGIDATEAFNDIGHSSDAIEMTKEYLIGKLVDQPEIVAQAKKEEPKTKKTCSECFKNFAECSVVRNIAIPTAIGIAAYLVYSQIIKSRN</sequence>
<gene>
    <name evidence="10" type="ORF">CBOVIS_LOCUS11689</name>
</gene>
<dbReference type="PROSITE" id="PS50255">
    <property type="entry name" value="CYTOCHROME_B5_2"/>
    <property type="match status" value="1"/>
</dbReference>
<evidence type="ECO:0000256" key="5">
    <source>
        <dbReference type="ARBA" id="ARBA00023004"/>
    </source>
</evidence>
<dbReference type="GO" id="GO:0016020">
    <property type="term" value="C:membrane"/>
    <property type="evidence" value="ECO:0007669"/>
    <property type="project" value="UniProtKB-SubCell"/>
</dbReference>
<dbReference type="PRINTS" id="PR00363">
    <property type="entry name" value="CYTOCHROMEB5"/>
</dbReference>
<evidence type="ECO:0000256" key="1">
    <source>
        <dbReference type="ARBA" id="ARBA00004370"/>
    </source>
</evidence>
<keyword evidence="11" id="KW-1185">Reference proteome</keyword>
<keyword evidence="5 8" id="KW-0408">Iron</keyword>
<evidence type="ECO:0000259" key="9">
    <source>
        <dbReference type="PROSITE" id="PS50255"/>
    </source>
</evidence>
<keyword evidence="3 8" id="KW-0812">Transmembrane</keyword>
<dbReference type="PANTHER" id="PTHR19359">
    <property type="entry name" value="CYTOCHROME B5"/>
    <property type="match status" value="1"/>
</dbReference>
<dbReference type="SUPFAM" id="SSF55856">
    <property type="entry name" value="Cytochrome b5-like heme/steroid binding domain"/>
    <property type="match status" value="1"/>
</dbReference>
<evidence type="ECO:0000256" key="2">
    <source>
        <dbReference type="ARBA" id="ARBA00022617"/>
    </source>
</evidence>
<name>A0A8S1F8A1_9PELO</name>
<dbReference type="GO" id="GO:0046872">
    <property type="term" value="F:metal ion binding"/>
    <property type="evidence" value="ECO:0007669"/>
    <property type="project" value="UniProtKB-UniRule"/>
</dbReference>
<evidence type="ECO:0000313" key="11">
    <source>
        <dbReference type="Proteomes" id="UP000494206"/>
    </source>
</evidence>
<dbReference type="InterPro" id="IPR050668">
    <property type="entry name" value="Cytochrome_b5"/>
</dbReference>
<reference evidence="10 11" key="1">
    <citation type="submission" date="2020-04" db="EMBL/GenBank/DDBJ databases">
        <authorList>
            <person name="Laetsch R D."/>
            <person name="Stevens L."/>
            <person name="Kumar S."/>
            <person name="Blaxter L. M."/>
        </authorList>
    </citation>
    <scope>NUCLEOTIDE SEQUENCE [LARGE SCALE GENOMIC DNA]</scope>
</reference>
<dbReference type="Proteomes" id="UP000494206">
    <property type="component" value="Unassembled WGS sequence"/>
</dbReference>
<evidence type="ECO:0000256" key="4">
    <source>
        <dbReference type="ARBA" id="ARBA00022723"/>
    </source>
</evidence>
<comment type="subcellular location">
    <subcellularLocation>
        <location evidence="1">Membrane</location>
    </subcellularLocation>
</comment>
<feature type="domain" description="Cytochrome b5 heme-binding" evidence="9">
    <location>
        <begin position="5"/>
        <end position="84"/>
    </location>
</feature>
<accession>A0A8S1F8A1</accession>
<evidence type="ECO:0000256" key="3">
    <source>
        <dbReference type="ARBA" id="ARBA00022692"/>
    </source>
</evidence>
<dbReference type="FunFam" id="3.10.120.10:FF:000002">
    <property type="entry name" value="Cytochrome b5 type B"/>
    <property type="match status" value="1"/>
</dbReference>
<evidence type="ECO:0000313" key="10">
    <source>
        <dbReference type="EMBL" id="CAB3410127.1"/>
    </source>
</evidence>
<dbReference type="SMART" id="SM01117">
    <property type="entry name" value="Cyt-b5"/>
    <property type="match status" value="1"/>
</dbReference>
<dbReference type="Pfam" id="PF00173">
    <property type="entry name" value="Cyt-b5"/>
    <property type="match status" value="1"/>
</dbReference>
<dbReference type="Gene3D" id="3.10.120.10">
    <property type="entry name" value="Cytochrome b5-like heme/steroid binding domain"/>
    <property type="match status" value="1"/>
</dbReference>
<keyword evidence="8" id="KW-1133">Transmembrane helix</keyword>
<keyword evidence="2 8" id="KW-0349">Heme</keyword>
<evidence type="ECO:0000256" key="7">
    <source>
        <dbReference type="ARBA" id="ARBA00038168"/>
    </source>
</evidence>
<evidence type="ECO:0000256" key="8">
    <source>
        <dbReference type="RuleBase" id="RU362121"/>
    </source>
</evidence>
<keyword evidence="4 8" id="KW-0479">Metal-binding</keyword>
<dbReference type="EMBL" id="CADEPM010000010">
    <property type="protein sequence ID" value="CAB3410127.1"/>
    <property type="molecule type" value="Genomic_DNA"/>
</dbReference>
<evidence type="ECO:0000256" key="6">
    <source>
        <dbReference type="ARBA" id="ARBA00023136"/>
    </source>
</evidence>
<dbReference type="OrthoDB" id="260519at2759"/>